<dbReference type="PANTHER" id="PTHR35896:SF3">
    <property type="entry name" value="MAJOR FACILITATOR SUPERFAMILY TRANSPORTER"/>
    <property type="match status" value="1"/>
</dbReference>
<accession>A0A3D8QA76</accession>
<dbReference type="Proteomes" id="UP000256645">
    <property type="component" value="Unassembled WGS sequence"/>
</dbReference>
<evidence type="ECO:0000313" key="3">
    <source>
        <dbReference type="Proteomes" id="UP000256645"/>
    </source>
</evidence>
<dbReference type="EMBL" id="PDLM01000017">
    <property type="protein sequence ID" value="RDW58699.1"/>
    <property type="molecule type" value="Genomic_DNA"/>
</dbReference>
<sequence>MSAEESIPFIPDVAASSTSSITGMDDTDSINLSDDFDAEKAGAYKDDGYEEVERSSLQPIAHNRGGKLWNRVKTYPRHLALGLLTLLALGIFTFMVIRRVQTSKVVSQAAGRIPGLEYTPDGRLLSCGNTFEEAEAAGCIFDMMTFVYTPPACYDEELALSSIDPKHELAPYRATGTWQWWAHENHTEPLPQEPDLLSSLAPVWTNNVYHRAHCIYLWRLGFRALMRMAEGRNSEVYVYEKLTKWDHLTHCNRLLNDLERSEDAPARAVKKIGKCVRLDSAAQIGGMTRSS</sequence>
<keyword evidence="1" id="KW-1133">Transmembrane helix</keyword>
<organism evidence="2 3">
    <name type="scientific">Coleophoma cylindrospora</name>
    <dbReference type="NCBI Taxonomy" id="1849047"/>
    <lineage>
        <taxon>Eukaryota</taxon>
        <taxon>Fungi</taxon>
        <taxon>Dikarya</taxon>
        <taxon>Ascomycota</taxon>
        <taxon>Pezizomycotina</taxon>
        <taxon>Leotiomycetes</taxon>
        <taxon>Helotiales</taxon>
        <taxon>Dermateaceae</taxon>
        <taxon>Coleophoma</taxon>
    </lineage>
</organism>
<evidence type="ECO:0000313" key="2">
    <source>
        <dbReference type="EMBL" id="RDW58699.1"/>
    </source>
</evidence>
<proteinExistence type="predicted"/>
<feature type="transmembrane region" description="Helical" evidence="1">
    <location>
        <begin position="78"/>
        <end position="97"/>
    </location>
</feature>
<dbReference type="AlphaFoldDB" id="A0A3D8QA76"/>
<dbReference type="InterPro" id="IPR053008">
    <property type="entry name" value="Phomopsin_biosynth_assoc"/>
</dbReference>
<keyword evidence="1" id="KW-0812">Transmembrane</keyword>
<comment type="caution">
    <text evidence="2">The sequence shown here is derived from an EMBL/GenBank/DDBJ whole genome shotgun (WGS) entry which is preliminary data.</text>
</comment>
<protein>
    <submittedName>
        <fullName evidence="2">Uncharacterized protein</fullName>
    </submittedName>
</protein>
<dbReference type="OrthoDB" id="3501153at2759"/>
<reference evidence="2 3" key="1">
    <citation type="journal article" date="2018" name="IMA Fungus">
        <title>IMA Genome-F 9: Draft genome sequence of Annulohypoxylon stygium, Aspergillus mulundensis, Berkeleyomyces basicola (syn. Thielaviopsis basicola), Ceratocystis smalleyi, two Cercospora beticola strains, Coleophoma cylindrospora, Fusarium fracticaudum, Phialophora cf. hyalina, and Morchella septimelata.</title>
        <authorList>
            <person name="Wingfield B.D."/>
            <person name="Bills G.F."/>
            <person name="Dong Y."/>
            <person name="Huang W."/>
            <person name="Nel W.J."/>
            <person name="Swalarsk-Parry B.S."/>
            <person name="Vaghefi N."/>
            <person name="Wilken P.M."/>
            <person name="An Z."/>
            <person name="de Beer Z.W."/>
            <person name="De Vos L."/>
            <person name="Chen L."/>
            <person name="Duong T.A."/>
            <person name="Gao Y."/>
            <person name="Hammerbacher A."/>
            <person name="Kikkert J.R."/>
            <person name="Li Y."/>
            <person name="Li H."/>
            <person name="Li K."/>
            <person name="Li Q."/>
            <person name="Liu X."/>
            <person name="Ma X."/>
            <person name="Naidoo K."/>
            <person name="Pethybridge S.J."/>
            <person name="Sun J."/>
            <person name="Steenkamp E.T."/>
            <person name="van der Nest M.A."/>
            <person name="van Wyk S."/>
            <person name="Wingfield M.J."/>
            <person name="Xiong C."/>
            <person name="Yue Q."/>
            <person name="Zhang X."/>
        </authorList>
    </citation>
    <scope>NUCLEOTIDE SEQUENCE [LARGE SCALE GENOMIC DNA]</scope>
    <source>
        <strain evidence="2 3">BP6252</strain>
    </source>
</reference>
<name>A0A3D8QA76_9HELO</name>
<gene>
    <name evidence="2" type="ORF">BP6252_13175</name>
</gene>
<keyword evidence="1" id="KW-0472">Membrane</keyword>
<dbReference type="PANTHER" id="PTHR35896">
    <property type="entry name" value="IG-LIKE DOMAIN-CONTAINING PROTEIN"/>
    <property type="match status" value="1"/>
</dbReference>
<evidence type="ECO:0000256" key="1">
    <source>
        <dbReference type="SAM" id="Phobius"/>
    </source>
</evidence>
<dbReference type="STRING" id="1849047.A0A3D8QA76"/>
<keyword evidence="3" id="KW-1185">Reference proteome</keyword>